<dbReference type="EMBL" id="VUNH01000003">
    <property type="protein sequence ID" value="MST55293.1"/>
    <property type="molecule type" value="Genomic_DNA"/>
</dbReference>
<evidence type="ECO:0000313" key="1">
    <source>
        <dbReference type="EMBL" id="MST55293.1"/>
    </source>
</evidence>
<name>A0A6L5YAR6_9BACT</name>
<dbReference type="AlphaFoldDB" id="A0A6L5YAR6"/>
<dbReference type="Proteomes" id="UP000473699">
    <property type="component" value="Unassembled WGS sequence"/>
</dbReference>
<protein>
    <submittedName>
        <fullName evidence="1">Uncharacterized protein</fullName>
    </submittedName>
</protein>
<comment type="caution">
    <text evidence="1">The sequence shown here is derived from an EMBL/GenBank/DDBJ whole genome shotgun (WGS) entry which is preliminary data.</text>
</comment>
<accession>A0A6L5YAR6</accession>
<dbReference type="RefSeq" id="WP_154528385.1">
    <property type="nucleotide sequence ID" value="NZ_VUNH01000003.1"/>
</dbReference>
<proteinExistence type="predicted"/>
<evidence type="ECO:0000313" key="2">
    <source>
        <dbReference type="Proteomes" id="UP000473699"/>
    </source>
</evidence>
<keyword evidence="2" id="KW-1185">Reference proteome</keyword>
<reference evidence="1 2" key="1">
    <citation type="submission" date="2019-08" db="EMBL/GenBank/DDBJ databases">
        <title>In-depth cultivation of the pig gut microbiome towards novel bacterial diversity and tailored functional studies.</title>
        <authorList>
            <person name="Wylensek D."/>
            <person name="Hitch T.C.A."/>
            <person name="Clavel T."/>
        </authorList>
    </citation>
    <scope>NUCLEOTIDE SEQUENCE [LARGE SCALE GENOMIC DNA]</scope>
    <source>
        <strain evidence="1 2">SM-530-WT-4B</strain>
    </source>
</reference>
<gene>
    <name evidence="1" type="ORF">FYJ74_04500</name>
</gene>
<sequence>MCLPYWNSELDVEVGCWSFSRREHGAVSMAGLHSELLRDLSFQALSLDSELLYLCGSECGIAGSMIWDESVLERRTASNVPPFTLVFGYSREMERFSGHFLTRRRGLKAGVTECTFWNGQIALIRYKVIAYMAALPVFHELEGLVEMRADMQKWKKGSALVPFYAERFGFLRAPLPYETDIPEDMLVVNKLENFQLDETRSVIGPSPSIPLPAFYELTIGDGSEET</sequence>
<organism evidence="1 2">
    <name type="scientific">Pyramidobacter porci</name>
    <dbReference type="NCBI Taxonomy" id="2605789"/>
    <lineage>
        <taxon>Bacteria</taxon>
        <taxon>Thermotogati</taxon>
        <taxon>Synergistota</taxon>
        <taxon>Synergistia</taxon>
        <taxon>Synergistales</taxon>
        <taxon>Dethiosulfovibrionaceae</taxon>
        <taxon>Pyramidobacter</taxon>
    </lineage>
</organism>